<dbReference type="PANTHER" id="PTHR24260:SF143">
    <property type="entry name" value="SERINE PROTEASE GD-LIKE PROTEIN"/>
    <property type="match status" value="1"/>
</dbReference>
<dbReference type="EMBL" id="KB741006">
    <property type="protein sequence ID" value="ENN75679.1"/>
    <property type="molecule type" value="Genomic_DNA"/>
</dbReference>
<dbReference type="InterPro" id="IPR009003">
    <property type="entry name" value="Peptidase_S1_PA"/>
</dbReference>
<dbReference type="PANTHER" id="PTHR24260">
    <property type="match status" value="1"/>
</dbReference>
<dbReference type="PRINTS" id="PR00722">
    <property type="entry name" value="CHYMOTRYPSIN"/>
</dbReference>
<dbReference type="Pfam" id="PF00089">
    <property type="entry name" value="Trypsin"/>
    <property type="match status" value="1"/>
</dbReference>
<protein>
    <submittedName>
        <fullName evidence="1">Uncharacterized protein</fullName>
    </submittedName>
</protein>
<dbReference type="GO" id="GO:0006508">
    <property type="term" value="P:proteolysis"/>
    <property type="evidence" value="ECO:0007669"/>
    <property type="project" value="InterPro"/>
</dbReference>
<dbReference type="PROSITE" id="PS50240">
    <property type="entry name" value="TRYPSIN_DOM"/>
    <property type="match status" value="1"/>
</dbReference>
<accession>N6T648</accession>
<dbReference type="Gene3D" id="2.40.10.10">
    <property type="entry name" value="Trypsin-like serine proteases"/>
    <property type="match status" value="1"/>
</dbReference>
<dbReference type="SMART" id="SM00020">
    <property type="entry name" value="Tryp_SPc"/>
    <property type="match status" value="1"/>
</dbReference>
<gene>
    <name evidence="1" type="ORF">YQE_07777</name>
</gene>
<sequence length="497" mass="53472">MFPINSLIVFAVCGLVAAQDVPASPCPDAFHYSTRPNGEVFGRITLPYDDTTALHLGVNASMKGYHTDNRRVVDVGSIQCRGRKNSAAPQSAALNCRKVVASNFRKYIFTQKLTVKMVTPGADIIQHRTSILNYDLEFPFQNVVPKITQIQYNGRTYCTGPPEQLVAGTPGVTSLWAGHNYYFQPTGNSVAPATTGVEHPQPPTVEANLQAVEPNQRIPELPVSKAAANQNVECGVSRNVIVPLILGGTEVADGMFPWLAAMFAASGNGYQYKCTGNLVSRKHVITAARCVSFFKIQLVSTEDVLFVFGKSKLKNWATSGAVTRGAAAISTNPDFDANSGHGDISVITLDRPVDFSRSIAPICLWEGDSDVDTIVSKTGTVAGWGADEAAQKSGHYSVSVAKSLDIPVVSTTSCLYSNFTYYQLTSDSTFCAGKRDGTGTCIGDSGAGFMMLKNQKFYLRGVMSLVLSDAGKCDLANFMVFCDVAKVLDWVKKSMAN</sequence>
<dbReference type="SUPFAM" id="SSF50494">
    <property type="entry name" value="Trypsin-like serine proteases"/>
    <property type="match status" value="1"/>
</dbReference>
<dbReference type="GO" id="GO:0004252">
    <property type="term" value="F:serine-type endopeptidase activity"/>
    <property type="evidence" value="ECO:0007669"/>
    <property type="project" value="InterPro"/>
</dbReference>
<name>N6T648_DENPD</name>
<dbReference type="InterPro" id="IPR043504">
    <property type="entry name" value="Peptidase_S1_PA_chymotrypsin"/>
</dbReference>
<feature type="non-terminal residue" evidence="1">
    <location>
        <position position="1"/>
    </location>
</feature>
<evidence type="ECO:0000313" key="1">
    <source>
        <dbReference type="EMBL" id="ENN75679.1"/>
    </source>
</evidence>
<dbReference type="HOGENOM" id="CLU_006842_16_1_1"/>
<dbReference type="OrthoDB" id="238681at2759"/>
<dbReference type="OMA" id="VQPNTIC"/>
<reference evidence="1" key="1">
    <citation type="journal article" date="2013" name="Genome Biol.">
        <title>Draft genome of the mountain pine beetle, Dendroctonus ponderosae Hopkins, a major forest pest.</title>
        <authorList>
            <person name="Keeling C.I."/>
            <person name="Yuen M.M."/>
            <person name="Liao N.Y."/>
            <person name="Docking T.R."/>
            <person name="Chan S.K."/>
            <person name="Taylor G.A."/>
            <person name="Palmquist D.L."/>
            <person name="Jackman S.D."/>
            <person name="Nguyen A."/>
            <person name="Li M."/>
            <person name="Henderson H."/>
            <person name="Janes J.K."/>
            <person name="Zhao Y."/>
            <person name="Pandoh P."/>
            <person name="Moore R."/>
            <person name="Sperling F.A."/>
            <person name="Huber D.P."/>
            <person name="Birol I."/>
            <person name="Jones S.J."/>
            <person name="Bohlmann J."/>
        </authorList>
    </citation>
    <scope>NUCLEOTIDE SEQUENCE</scope>
</reference>
<dbReference type="InterPro" id="IPR001254">
    <property type="entry name" value="Trypsin_dom"/>
</dbReference>
<organism evidence="1">
    <name type="scientific">Dendroctonus ponderosae</name>
    <name type="common">Mountain pine beetle</name>
    <dbReference type="NCBI Taxonomy" id="77166"/>
    <lineage>
        <taxon>Eukaryota</taxon>
        <taxon>Metazoa</taxon>
        <taxon>Ecdysozoa</taxon>
        <taxon>Arthropoda</taxon>
        <taxon>Hexapoda</taxon>
        <taxon>Insecta</taxon>
        <taxon>Pterygota</taxon>
        <taxon>Neoptera</taxon>
        <taxon>Endopterygota</taxon>
        <taxon>Coleoptera</taxon>
        <taxon>Polyphaga</taxon>
        <taxon>Cucujiformia</taxon>
        <taxon>Curculionidae</taxon>
        <taxon>Scolytinae</taxon>
        <taxon>Dendroctonus</taxon>
    </lineage>
</organism>
<dbReference type="InterPro" id="IPR051333">
    <property type="entry name" value="CLIP_Serine_Protease"/>
</dbReference>
<dbReference type="CDD" id="cd00190">
    <property type="entry name" value="Tryp_SPc"/>
    <property type="match status" value="1"/>
</dbReference>
<dbReference type="AlphaFoldDB" id="N6T648"/>
<proteinExistence type="predicted"/>
<dbReference type="InterPro" id="IPR001314">
    <property type="entry name" value="Peptidase_S1A"/>
</dbReference>